<evidence type="ECO:0000313" key="4">
    <source>
        <dbReference type="Proteomes" id="UP000557204"/>
    </source>
</evidence>
<dbReference type="InterPro" id="IPR011008">
    <property type="entry name" value="Dimeric_a/b-barrel"/>
</dbReference>
<gene>
    <name evidence="3" type="ORF">HLI28_13290</name>
</gene>
<dbReference type="AlphaFoldDB" id="A0A849K926"/>
<evidence type="ECO:0000259" key="2">
    <source>
        <dbReference type="Pfam" id="PF03795"/>
    </source>
</evidence>
<proteinExistence type="inferred from homology"/>
<feature type="domain" description="YCII-related" evidence="2">
    <location>
        <begin position="17"/>
        <end position="94"/>
    </location>
</feature>
<dbReference type="EMBL" id="JABFAJ010000024">
    <property type="protein sequence ID" value="NNU28509.1"/>
    <property type="molecule type" value="Genomic_DNA"/>
</dbReference>
<accession>A0A849K926</accession>
<dbReference type="Pfam" id="PF03795">
    <property type="entry name" value="YCII"/>
    <property type="match status" value="1"/>
</dbReference>
<dbReference type="InterPro" id="IPR005545">
    <property type="entry name" value="YCII"/>
</dbReference>
<keyword evidence="4" id="KW-1185">Reference proteome</keyword>
<comment type="similarity">
    <text evidence="1">Belongs to the YciI family.</text>
</comment>
<dbReference type="Gene3D" id="3.30.70.1060">
    <property type="entry name" value="Dimeric alpha+beta barrel"/>
    <property type="match status" value="1"/>
</dbReference>
<dbReference type="Proteomes" id="UP000557204">
    <property type="component" value="Unassembled WGS sequence"/>
</dbReference>
<evidence type="ECO:0000256" key="1">
    <source>
        <dbReference type="ARBA" id="ARBA00007689"/>
    </source>
</evidence>
<protein>
    <recommendedName>
        <fullName evidence="2">YCII-related domain-containing protein</fullName>
    </recommendedName>
</protein>
<sequence length="111" mass="12040">MARFMFVYHAPMTPDDATPPTAEETQEVMGRWMAWADQVGERMIDFGTPLAGGVQVTPDGERPSTQDVAGYTILEADDMDAAVALARTHPHLQMPGGCTIEVHEAQPLPGM</sequence>
<reference evidence="3 4" key="1">
    <citation type="submission" date="2020-05" db="EMBL/GenBank/DDBJ databases">
        <title>Genome sequence of Isoptericola sp. JC619 isolated from Chilika lagoon, India.</title>
        <authorList>
            <person name="Kumar D."/>
            <person name="Appam K."/>
            <person name="Gandham S."/>
            <person name="Uppada J."/>
            <person name="Sasikala C."/>
            <person name="Venkata Ramana C."/>
        </authorList>
    </citation>
    <scope>NUCLEOTIDE SEQUENCE [LARGE SCALE GENOMIC DNA]</scope>
    <source>
        <strain evidence="3 4">JC619</strain>
    </source>
</reference>
<dbReference type="SUPFAM" id="SSF54909">
    <property type="entry name" value="Dimeric alpha+beta barrel"/>
    <property type="match status" value="1"/>
</dbReference>
<organism evidence="3 4">
    <name type="scientific">Isoptericola sediminis</name>
    <dbReference type="NCBI Taxonomy" id="2733572"/>
    <lineage>
        <taxon>Bacteria</taxon>
        <taxon>Bacillati</taxon>
        <taxon>Actinomycetota</taxon>
        <taxon>Actinomycetes</taxon>
        <taxon>Micrococcales</taxon>
        <taxon>Promicromonosporaceae</taxon>
        <taxon>Isoptericola</taxon>
    </lineage>
</organism>
<name>A0A849K926_9MICO</name>
<evidence type="ECO:0000313" key="3">
    <source>
        <dbReference type="EMBL" id="NNU28509.1"/>
    </source>
</evidence>
<dbReference type="RefSeq" id="WP_171248044.1">
    <property type="nucleotide sequence ID" value="NZ_JABFAJ010000024.1"/>
</dbReference>
<comment type="caution">
    <text evidence="3">The sequence shown here is derived from an EMBL/GenBank/DDBJ whole genome shotgun (WGS) entry which is preliminary data.</text>
</comment>